<dbReference type="GO" id="GO:0030286">
    <property type="term" value="C:dynein complex"/>
    <property type="evidence" value="ECO:0007669"/>
    <property type="project" value="InterPro"/>
</dbReference>
<evidence type="ECO:0008006" key="3">
    <source>
        <dbReference type="Google" id="ProtNLM"/>
    </source>
</evidence>
<name>A0A8X8ZB29_SALSN</name>
<dbReference type="SUPFAM" id="SSF54648">
    <property type="entry name" value="DLC"/>
    <property type="match status" value="1"/>
</dbReference>
<dbReference type="SMART" id="SM01375">
    <property type="entry name" value="Dynein_light"/>
    <property type="match status" value="1"/>
</dbReference>
<keyword evidence="2" id="KW-1185">Reference proteome</keyword>
<dbReference type="Proteomes" id="UP000298416">
    <property type="component" value="Unassembled WGS sequence"/>
</dbReference>
<comment type="caution">
    <text evidence="1">The sequence shown here is derived from an EMBL/GenBank/DDBJ whole genome shotgun (WGS) entry which is preliminary data.</text>
</comment>
<accession>A0A8X8ZB29</accession>
<dbReference type="InterPro" id="IPR001372">
    <property type="entry name" value="Dynein_light_chain_typ-1/2"/>
</dbReference>
<dbReference type="AlphaFoldDB" id="A0A8X8ZB29"/>
<dbReference type="EMBL" id="PNBA02000015">
    <property type="protein sequence ID" value="KAG6398087.1"/>
    <property type="molecule type" value="Genomic_DNA"/>
</dbReference>
<evidence type="ECO:0000313" key="2">
    <source>
        <dbReference type="Proteomes" id="UP000298416"/>
    </source>
</evidence>
<sequence length="134" mass="14577">MTPEKNVPQYNTAIKKMLEGKGLIEETDMPMKMQIQAMASASHALDLYDVLDCKSIASHIKKGLFGCRILTTRMGVDGSVWWDPSLGAFSLTPKGASYISLYTLSTSSSSKLLLSDSDRDRGIRESVVGIGIVC</sequence>
<proteinExistence type="predicted"/>
<dbReference type="GO" id="GO:0007017">
    <property type="term" value="P:microtubule-based process"/>
    <property type="evidence" value="ECO:0007669"/>
    <property type="project" value="InterPro"/>
</dbReference>
<organism evidence="1">
    <name type="scientific">Salvia splendens</name>
    <name type="common">Scarlet sage</name>
    <dbReference type="NCBI Taxonomy" id="180675"/>
    <lineage>
        <taxon>Eukaryota</taxon>
        <taxon>Viridiplantae</taxon>
        <taxon>Streptophyta</taxon>
        <taxon>Embryophyta</taxon>
        <taxon>Tracheophyta</taxon>
        <taxon>Spermatophyta</taxon>
        <taxon>Magnoliopsida</taxon>
        <taxon>eudicotyledons</taxon>
        <taxon>Gunneridae</taxon>
        <taxon>Pentapetalae</taxon>
        <taxon>asterids</taxon>
        <taxon>lamiids</taxon>
        <taxon>Lamiales</taxon>
        <taxon>Lamiaceae</taxon>
        <taxon>Nepetoideae</taxon>
        <taxon>Mentheae</taxon>
        <taxon>Salviinae</taxon>
        <taxon>Salvia</taxon>
        <taxon>Salvia subgen. Calosphace</taxon>
        <taxon>core Calosphace</taxon>
    </lineage>
</organism>
<reference evidence="1" key="2">
    <citation type="submission" date="2020-08" db="EMBL/GenBank/DDBJ databases">
        <title>Plant Genome Project.</title>
        <authorList>
            <person name="Zhang R.-G."/>
        </authorList>
    </citation>
    <scope>NUCLEOTIDE SEQUENCE</scope>
    <source>
        <strain evidence="1">Huo1</strain>
        <tissue evidence="1">Leaf</tissue>
    </source>
</reference>
<protein>
    <recommendedName>
        <fullName evidence="3">Dynein light chain</fullName>
    </recommendedName>
</protein>
<dbReference type="InterPro" id="IPR037177">
    <property type="entry name" value="DLC_sf"/>
</dbReference>
<gene>
    <name evidence="1" type="ORF">SASPL_139538</name>
</gene>
<evidence type="ECO:0000313" key="1">
    <source>
        <dbReference type="EMBL" id="KAG6398087.1"/>
    </source>
</evidence>
<reference evidence="1" key="1">
    <citation type="submission" date="2018-01" db="EMBL/GenBank/DDBJ databases">
        <authorList>
            <person name="Mao J.F."/>
        </authorList>
    </citation>
    <scope>NUCLEOTIDE SEQUENCE</scope>
    <source>
        <strain evidence="1">Huo1</strain>
        <tissue evidence="1">Leaf</tissue>
    </source>
</reference>